<accession>A0A3G8YJB9</accession>
<organism evidence="2 3">
    <name type="scientific">Deinococcus psychrotolerans</name>
    <dbReference type="NCBI Taxonomy" id="2489213"/>
    <lineage>
        <taxon>Bacteria</taxon>
        <taxon>Thermotogati</taxon>
        <taxon>Deinococcota</taxon>
        <taxon>Deinococci</taxon>
        <taxon>Deinococcales</taxon>
        <taxon>Deinococcaceae</taxon>
        <taxon>Deinococcus</taxon>
    </lineage>
</organism>
<name>A0A3G8YJB9_9DEIO</name>
<dbReference type="Gene3D" id="3.10.450.50">
    <property type="match status" value="1"/>
</dbReference>
<dbReference type="OrthoDB" id="69402at2"/>
<dbReference type="InterPro" id="IPR032710">
    <property type="entry name" value="NTF2-like_dom_sf"/>
</dbReference>
<dbReference type="AlphaFoldDB" id="A0A3G8YJB9"/>
<evidence type="ECO:0000259" key="1">
    <source>
        <dbReference type="Pfam" id="PF14534"/>
    </source>
</evidence>
<dbReference type="Proteomes" id="UP000276417">
    <property type="component" value="Chromosome 1"/>
</dbReference>
<dbReference type="Pfam" id="PF14534">
    <property type="entry name" value="DUF4440"/>
    <property type="match status" value="1"/>
</dbReference>
<keyword evidence="3" id="KW-1185">Reference proteome</keyword>
<proteinExistence type="predicted"/>
<gene>
    <name evidence="2" type="ORF">EHF33_07735</name>
</gene>
<sequence length="134" mass="14371">MASGGGAGRALNAFSDGIAGLDDFLTLNAVLILDDAWNASYQSRDAQALSDLIADDWSGFLPDGQVISKAVLQRAITTYPEDVLVFRRQVAQLYGDTAITRGELSANGVHAQSYLRVYARRAGQWQAVAVQVVP</sequence>
<dbReference type="SUPFAM" id="SSF54427">
    <property type="entry name" value="NTF2-like"/>
    <property type="match status" value="1"/>
</dbReference>
<dbReference type="EMBL" id="CP034183">
    <property type="protein sequence ID" value="AZI42654.1"/>
    <property type="molecule type" value="Genomic_DNA"/>
</dbReference>
<evidence type="ECO:0000313" key="2">
    <source>
        <dbReference type="EMBL" id="AZI42654.1"/>
    </source>
</evidence>
<protein>
    <submittedName>
        <fullName evidence="2">Nuclear transport factor 2 family protein</fullName>
    </submittedName>
</protein>
<dbReference type="InterPro" id="IPR027843">
    <property type="entry name" value="DUF4440"/>
</dbReference>
<feature type="domain" description="DUF4440" evidence="1">
    <location>
        <begin position="33"/>
        <end position="126"/>
    </location>
</feature>
<evidence type="ECO:0000313" key="3">
    <source>
        <dbReference type="Proteomes" id="UP000276417"/>
    </source>
</evidence>
<reference evidence="2 3" key="1">
    <citation type="submission" date="2018-11" db="EMBL/GenBank/DDBJ databases">
        <title>Deinococcus shelandsis sp. nov., isolated from South Shetland Islands soil of Antarctica.</title>
        <authorList>
            <person name="Tian J."/>
        </authorList>
    </citation>
    <scope>NUCLEOTIDE SEQUENCE [LARGE SCALE GENOMIC DNA]</scope>
    <source>
        <strain evidence="2 3">S14-83T</strain>
    </source>
</reference>
<dbReference type="KEGG" id="dph:EHF33_07735"/>